<accession>A0A330M771</accession>
<organism evidence="2 3">
    <name type="scientific">Shewanella benthica</name>
    <dbReference type="NCBI Taxonomy" id="43661"/>
    <lineage>
        <taxon>Bacteria</taxon>
        <taxon>Pseudomonadati</taxon>
        <taxon>Pseudomonadota</taxon>
        <taxon>Gammaproteobacteria</taxon>
        <taxon>Alteromonadales</taxon>
        <taxon>Shewanellaceae</taxon>
        <taxon>Shewanella</taxon>
    </lineage>
</organism>
<keyword evidence="1" id="KW-0812">Transmembrane</keyword>
<gene>
    <name evidence="2" type="ORF">SHEWBE_1641</name>
</gene>
<name>A0A330M771_9GAMM</name>
<protein>
    <submittedName>
        <fullName evidence="2">Uncharacterized protein</fullName>
    </submittedName>
</protein>
<dbReference type="EMBL" id="LS483452">
    <property type="protein sequence ID" value="SQH75607.1"/>
    <property type="molecule type" value="Genomic_DNA"/>
</dbReference>
<reference evidence="3" key="1">
    <citation type="submission" date="2018-06" db="EMBL/GenBank/DDBJ databases">
        <authorList>
            <person name="Cea G.-C."/>
            <person name="William W."/>
        </authorList>
    </citation>
    <scope>NUCLEOTIDE SEQUENCE [LARGE SCALE GENOMIC DNA]</scope>
    <source>
        <strain evidence="3">DB21MT-2</strain>
    </source>
</reference>
<keyword evidence="1" id="KW-1133">Transmembrane helix</keyword>
<evidence type="ECO:0000313" key="2">
    <source>
        <dbReference type="EMBL" id="SQH75607.1"/>
    </source>
</evidence>
<evidence type="ECO:0000256" key="1">
    <source>
        <dbReference type="SAM" id="Phobius"/>
    </source>
</evidence>
<dbReference type="KEGG" id="sbk:SHEWBE_1641"/>
<dbReference type="Proteomes" id="UP000250123">
    <property type="component" value="Chromosome SHEWBE"/>
</dbReference>
<proteinExistence type="predicted"/>
<sequence>MCGNFFRSQLSVFGLIDIAFDSTLLVFHWLTIKKYPGKYQWHQLYVLVRSKPSL</sequence>
<evidence type="ECO:0000313" key="3">
    <source>
        <dbReference type="Proteomes" id="UP000250123"/>
    </source>
</evidence>
<dbReference type="AlphaFoldDB" id="A0A330M771"/>
<feature type="transmembrane region" description="Helical" evidence="1">
    <location>
        <begin position="12"/>
        <end position="32"/>
    </location>
</feature>
<keyword evidence="1" id="KW-0472">Membrane</keyword>